<dbReference type="Gene3D" id="3.40.190.120">
    <property type="entry name" value="Osmoprotection protein (prox), domain 2"/>
    <property type="match status" value="1"/>
</dbReference>
<gene>
    <name evidence="2" type="ORF">GCM10010885_11100</name>
</gene>
<protein>
    <submittedName>
        <fullName evidence="2">Osmoprotectant ABC transporter substrate-binding protein</fullName>
    </submittedName>
</protein>
<proteinExistence type="predicted"/>
<keyword evidence="3" id="KW-1185">Reference proteome</keyword>
<evidence type="ECO:0000313" key="3">
    <source>
        <dbReference type="Proteomes" id="UP000637695"/>
    </source>
</evidence>
<reference evidence="2" key="1">
    <citation type="journal article" date="2014" name="Int. J. Syst. Evol. Microbiol.">
        <title>Complete genome sequence of Corynebacterium casei LMG S-19264T (=DSM 44701T), isolated from a smear-ripened cheese.</title>
        <authorList>
            <consortium name="US DOE Joint Genome Institute (JGI-PGF)"/>
            <person name="Walter F."/>
            <person name="Albersmeier A."/>
            <person name="Kalinowski J."/>
            <person name="Ruckert C."/>
        </authorList>
    </citation>
    <scope>NUCLEOTIDE SEQUENCE</scope>
    <source>
        <strain evidence="2">JCM 18487</strain>
    </source>
</reference>
<dbReference type="GO" id="GO:0043190">
    <property type="term" value="C:ATP-binding cassette (ABC) transporter complex"/>
    <property type="evidence" value="ECO:0007669"/>
    <property type="project" value="InterPro"/>
</dbReference>
<evidence type="ECO:0000259" key="1">
    <source>
        <dbReference type="Pfam" id="PF04069"/>
    </source>
</evidence>
<dbReference type="SUPFAM" id="SSF53850">
    <property type="entry name" value="Periplasmic binding protein-like II"/>
    <property type="match status" value="1"/>
</dbReference>
<dbReference type="GO" id="GO:0022857">
    <property type="term" value="F:transmembrane transporter activity"/>
    <property type="evidence" value="ECO:0007669"/>
    <property type="project" value="InterPro"/>
</dbReference>
<feature type="domain" description="ABC-type glycine betaine transport system substrate-binding" evidence="1">
    <location>
        <begin position="53"/>
        <end position="319"/>
    </location>
</feature>
<sequence length="326" mass="36020">MGNSTHGMGYYTKLFLMVAGTMMALSGCGLALGTGNTPGEKQNPSMTTHKATRITIAAQDFSEPLIDDYILAEYIQAKTPLKVTVKSTSGASGLLHSMMLKNNIQMFVGYDGTEFTGPLGQSYTGKFKGRPDLVSQYVVREEKKRWNIWVSPALGYEDTYALAVLAETAKKDHLSTVSSAVHYAKNWVLATDNTFQVRKGDGLTDFEQTYGIHFKQVRAMTYDLMYPALAKGAVDAAMVYSTDGRLKKLHEVPLTDDKAFFPPYHAVVLINGDVESAWHLGQILKPLWGAISTAEQTSMNYEVDVLKKDPKVVAHEFLIKHGFLKD</sequence>
<dbReference type="Gene3D" id="3.40.190.10">
    <property type="entry name" value="Periplasmic binding protein-like II"/>
    <property type="match status" value="1"/>
</dbReference>
<dbReference type="EMBL" id="BMOY01000013">
    <property type="protein sequence ID" value="GGJ03598.1"/>
    <property type="molecule type" value="Genomic_DNA"/>
</dbReference>
<dbReference type="InterPro" id="IPR007210">
    <property type="entry name" value="ABC_Gly_betaine_transp_sub-bd"/>
</dbReference>
<accession>A0A917K785</accession>
<name>A0A917K785_9BACL</name>
<dbReference type="Proteomes" id="UP000637695">
    <property type="component" value="Unassembled WGS sequence"/>
</dbReference>
<dbReference type="Pfam" id="PF04069">
    <property type="entry name" value="OpuAC"/>
    <property type="match status" value="1"/>
</dbReference>
<reference evidence="2" key="2">
    <citation type="submission" date="2020-09" db="EMBL/GenBank/DDBJ databases">
        <authorList>
            <person name="Sun Q."/>
            <person name="Ohkuma M."/>
        </authorList>
    </citation>
    <scope>NUCLEOTIDE SEQUENCE</scope>
    <source>
        <strain evidence="2">JCM 18487</strain>
    </source>
</reference>
<organism evidence="2 3">
    <name type="scientific">Alicyclobacillus cellulosilyticus</name>
    <dbReference type="NCBI Taxonomy" id="1003997"/>
    <lineage>
        <taxon>Bacteria</taxon>
        <taxon>Bacillati</taxon>
        <taxon>Bacillota</taxon>
        <taxon>Bacilli</taxon>
        <taxon>Bacillales</taxon>
        <taxon>Alicyclobacillaceae</taxon>
        <taxon>Alicyclobacillus</taxon>
    </lineage>
</organism>
<comment type="caution">
    <text evidence="2">The sequence shown here is derived from an EMBL/GenBank/DDBJ whole genome shotgun (WGS) entry which is preliminary data.</text>
</comment>
<dbReference type="RefSeq" id="WP_188881659.1">
    <property type="nucleotide sequence ID" value="NZ_BMOY01000013.1"/>
</dbReference>
<dbReference type="AlphaFoldDB" id="A0A917K785"/>
<evidence type="ECO:0000313" key="2">
    <source>
        <dbReference type="EMBL" id="GGJ03598.1"/>
    </source>
</evidence>